<comment type="caution">
    <text evidence="1">The sequence shown here is derived from an EMBL/GenBank/DDBJ whole genome shotgun (WGS) entry which is preliminary data.</text>
</comment>
<dbReference type="Proteomes" id="UP001162483">
    <property type="component" value="Unassembled WGS sequence"/>
</dbReference>
<reference evidence="1" key="1">
    <citation type="submission" date="2023-05" db="EMBL/GenBank/DDBJ databases">
        <authorList>
            <person name="Stuckert A."/>
        </authorList>
    </citation>
    <scope>NUCLEOTIDE SEQUENCE</scope>
</reference>
<evidence type="ECO:0000313" key="2">
    <source>
        <dbReference type="Proteomes" id="UP001162483"/>
    </source>
</evidence>
<organism evidence="1 2">
    <name type="scientific">Staurois parvus</name>
    <dbReference type="NCBI Taxonomy" id="386267"/>
    <lineage>
        <taxon>Eukaryota</taxon>
        <taxon>Metazoa</taxon>
        <taxon>Chordata</taxon>
        <taxon>Craniata</taxon>
        <taxon>Vertebrata</taxon>
        <taxon>Euteleostomi</taxon>
        <taxon>Amphibia</taxon>
        <taxon>Batrachia</taxon>
        <taxon>Anura</taxon>
        <taxon>Neobatrachia</taxon>
        <taxon>Ranoidea</taxon>
        <taxon>Ranidae</taxon>
        <taxon>Staurois</taxon>
    </lineage>
</organism>
<gene>
    <name evidence="1" type="ORF">SPARVUS_LOCUS6443769</name>
</gene>
<accession>A0ABN9D3D8</accession>
<name>A0ABN9D3D8_9NEOB</name>
<dbReference type="EMBL" id="CATNWA010014068">
    <property type="protein sequence ID" value="CAI9566818.1"/>
    <property type="molecule type" value="Genomic_DNA"/>
</dbReference>
<sequence length="40" mass="4345">MGCYCLLTLRCYTALKPSVPKTFILVLSRGGLTTDGAPRQ</sequence>
<protein>
    <submittedName>
        <fullName evidence="1">Uncharacterized protein</fullName>
    </submittedName>
</protein>
<keyword evidence="2" id="KW-1185">Reference proteome</keyword>
<evidence type="ECO:0000313" key="1">
    <source>
        <dbReference type="EMBL" id="CAI9566818.1"/>
    </source>
</evidence>
<proteinExistence type="predicted"/>